<gene>
    <name evidence="2" type="ORF">V6590_20285</name>
</gene>
<dbReference type="EMBL" id="JBALHR010000028">
    <property type="protein sequence ID" value="MEH7830494.1"/>
    <property type="molecule type" value="Genomic_DNA"/>
</dbReference>
<dbReference type="InterPro" id="IPR036388">
    <property type="entry name" value="WH-like_DNA-bd_sf"/>
</dbReference>
<dbReference type="SUPFAM" id="SSF46894">
    <property type="entry name" value="C-terminal effector domain of the bipartite response regulators"/>
    <property type="match status" value="1"/>
</dbReference>
<evidence type="ECO:0000313" key="3">
    <source>
        <dbReference type="Proteomes" id="UP001431963"/>
    </source>
</evidence>
<accession>A0ABU8C0L0</accession>
<evidence type="ECO:0000313" key="2">
    <source>
        <dbReference type="EMBL" id="MEH7830494.1"/>
    </source>
</evidence>
<name>A0ABU8C0L0_9RHOB</name>
<sequence>MLSDIGLACASGRFDESEALLMDRPRSLIDQFRLKRLRRASSPGINDVLQPPRIWRKKTRATLHKMGLKNRLTRADIYYLYGVRGMAAQYEASQHMQALRVAAEELMKAKSHTVIGFGAKPSLPNGLTLRQAEALAELGPRRTNSEIAAKLETTEAAIKKRLQEAYRKLGVADRAEAERWVKKNL</sequence>
<keyword evidence="3" id="KW-1185">Reference proteome</keyword>
<protein>
    <submittedName>
        <fullName evidence="2">LuxR C-terminal-related transcriptional regulator</fullName>
    </submittedName>
</protein>
<dbReference type="RefSeq" id="WP_335425531.1">
    <property type="nucleotide sequence ID" value="NZ_JBALHR010000028.1"/>
</dbReference>
<evidence type="ECO:0000259" key="1">
    <source>
        <dbReference type="SMART" id="SM00421"/>
    </source>
</evidence>
<comment type="caution">
    <text evidence="2">The sequence shown here is derived from an EMBL/GenBank/DDBJ whole genome shotgun (WGS) entry which is preliminary data.</text>
</comment>
<feature type="domain" description="HTH luxR-type" evidence="1">
    <location>
        <begin position="124"/>
        <end position="181"/>
    </location>
</feature>
<dbReference type="SMART" id="SM00421">
    <property type="entry name" value="HTH_LUXR"/>
    <property type="match status" value="1"/>
</dbReference>
<dbReference type="InterPro" id="IPR016032">
    <property type="entry name" value="Sig_transdc_resp-reg_C-effctor"/>
</dbReference>
<dbReference type="InterPro" id="IPR000792">
    <property type="entry name" value="Tscrpt_reg_LuxR_C"/>
</dbReference>
<dbReference type="Gene3D" id="1.10.10.10">
    <property type="entry name" value="Winged helix-like DNA-binding domain superfamily/Winged helix DNA-binding domain"/>
    <property type="match status" value="1"/>
</dbReference>
<dbReference type="Proteomes" id="UP001431963">
    <property type="component" value="Unassembled WGS sequence"/>
</dbReference>
<proteinExistence type="predicted"/>
<organism evidence="2 3">
    <name type="scientific">Gemmobacter denitrificans</name>
    <dbReference type="NCBI Taxonomy" id="3123040"/>
    <lineage>
        <taxon>Bacteria</taxon>
        <taxon>Pseudomonadati</taxon>
        <taxon>Pseudomonadota</taxon>
        <taxon>Alphaproteobacteria</taxon>
        <taxon>Rhodobacterales</taxon>
        <taxon>Paracoccaceae</taxon>
        <taxon>Gemmobacter</taxon>
    </lineage>
</organism>
<reference evidence="2" key="1">
    <citation type="submission" date="2024-02" db="EMBL/GenBank/DDBJ databases">
        <title>Genome sequences of strain Gemmobacter sp. JM10B15.</title>
        <authorList>
            <person name="Zhang M."/>
        </authorList>
    </citation>
    <scope>NUCLEOTIDE SEQUENCE</scope>
    <source>
        <strain evidence="2">JM10B15</strain>
    </source>
</reference>